<dbReference type="EMBL" id="VFPQ01000002">
    <property type="protein sequence ID" value="TQM72402.1"/>
    <property type="molecule type" value="Genomic_DNA"/>
</dbReference>
<evidence type="ECO:0000259" key="10">
    <source>
        <dbReference type="Pfam" id="PF07730"/>
    </source>
</evidence>
<dbReference type="Proteomes" id="UP000319213">
    <property type="component" value="Unassembled WGS sequence"/>
</dbReference>
<keyword evidence="9" id="KW-0472">Membrane</keyword>
<dbReference type="InterPro" id="IPR011712">
    <property type="entry name" value="Sig_transdc_His_kin_sub3_dim/P"/>
</dbReference>
<evidence type="ECO:0000256" key="3">
    <source>
        <dbReference type="ARBA" id="ARBA00022553"/>
    </source>
</evidence>
<feature type="domain" description="Putative sensor" evidence="11">
    <location>
        <begin position="16"/>
        <end position="185"/>
    </location>
</feature>
<keyword evidence="4" id="KW-0808">Transferase</keyword>
<evidence type="ECO:0000256" key="6">
    <source>
        <dbReference type="ARBA" id="ARBA00022777"/>
    </source>
</evidence>
<dbReference type="PANTHER" id="PTHR24421:SF10">
    <property type="entry name" value="NITRATE_NITRITE SENSOR PROTEIN NARQ"/>
    <property type="match status" value="1"/>
</dbReference>
<dbReference type="PANTHER" id="PTHR24421">
    <property type="entry name" value="NITRATE/NITRITE SENSOR PROTEIN NARX-RELATED"/>
    <property type="match status" value="1"/>
</dbReference>
<dbReference type="AlphaFoldDB" id="A0A543IP95"/>
<evidence type="ECO:0000313" key="13">
    <source>
        <dbReference type="Proteomes" id="UP000319213"/>
    </source>
</evidence>
<evidence type="ECO:0000256" key="2">
    <source>
        <dbReference type="ARBA" id="ARBA00012438"/>
    </source>
</evidence>
<feature type="domain" description="Signal transduction histidine kinase subgroup 3 dimerisation and phosphoacceptor" evidence="10">
    <location>
        <begin position="214"/>
        <end position="280"/>
    </location>
</feature>
<feature type="non-terminal residue" evidence="12">
    <location>
        <position position="300"/>
    </location>
</feature>
<keyword evidence="13" id="KW-1185">Reference proteome</keyword>
<feature type="transmembrane region" description="Helical" evidence="9">
    <location>
        <begin position="108"/>
        <end position="134"/>
    </location>
</feature>
<evidence type="ECO:0000256" key="8">
    <source>
        <dbReference type="ARBA" id="ARBA00023012"/>
    </source>
</evidence>
<proteinExistence type="predicted"/>
<dbReference type="GO" id="GO:0000155">
    <property type="term" value="F:phosphorelay sensor kinase activity"/>
    <property type="evidence" value="ECO:0007669"/>
    <property type="project" value="InterPro"/>
</dbReference>
<dbReference type="GO" id="GO:0046983">
    <property type="term" value="F:protein dimerization activity"/>
    <property type="evidence" value="ECO:0007669"/>
    <property type="project" value="InterPro"/>
</dbReference>
<dbReference type="GO" id="GO:0005524">
    <property type="term" value="F:ATP binding"/>
    <property type="evidence" value="ECO:0007669"/>
    <property type="project" value="UniProtKB-KW"/>
</dbReference>
<keyword evidence="8" id="KW-0902">Two-component regulatory system</keyword>
<evidence type="ECO:0000256" key="7">
    <source>
        <dbReference type="ARBA" id="ARBA00022840"/>
    </source>
</evidence>
<keyword evidence="9" id="KW-1133">Transmembrane helix</keyword>
<dbReference type="RefSeq" id="WP_211350476.1">
    <property type="nucleotide sequence ID" value="NZ_VFPQ01000002.1"/>
</dbReference>
<comment type="catalytic activity">
    <reaction evidence="1">
        <text>ATP + protein L-histidine = ADP + protein N-phospho-L-histidine.</text>
        <dbReference type="EC" id="2.7.13.3"/>
    </reaction>
</comment>
<dbReference type="Pfam" id="PF13796">
    <property type="entry name" value="Sensor"/>
    <property type="match status" value="1"/>
</dbReference>
<evidence type="ECO:0000256" key="4">
    <source>
        <dbReference type="ARBA" id="ARBA00022679"/>
    </source>
</evidence>
<dbReference type="Gene3D" id="1.20.5.1930">
    <property type="match status" value="1"/>
</dbReference>
<dbReference type="InterPro" id="IPR050482">
    <property type="entry name" value="Sensor_HK_TwoCompSys"/>
</dbReference>
<dbReference type="EC" id="2.7.13.3" evidence="2"/>
<name>A0A543IP95_9ACTN</name>
<dbReference type="InterPro" id="IPR025828">
    <property type="entry name" value="Put_sensor_dom"/>
</dbReference>
<sequence length="300" mass="31683">MGAETRGGTWPCRVRHLVISLGVALAGYGVFVLVLLGAVACLVGGLPLFVKAVELNRRLADFQRARVGVEPGSPYPPMPDGTLAKVLTILGTPATARDLLWVALPGQLFLAVIGALLWLSGVQGVLTAGLWAIGQFPDAEYLGMPITGPGSALLATLAAALALFLGLRAPGPAVELERRYCRWLLAPTQKAQLAARVERLTRTRSEAVDASAAELRRIERDLHDGAQARLVALTMNLGMAEDLLDQDPQAAKALIADARQGAHTALTELRDLVRGIHPPLLADRGIEGALRSLAMSSAVP</sequence>
<keyword evidence="9" id="KW-0812">Transmembrane</keyword>
<keyword evidence="3" id="KW-0597">Phosphoprotein</keyword>
<gene>
    <name evidence="12" type="ORF">FHX40_4539</name>
</gene>
<keyword evidence="6" id="KW-0418">Kinase</keyword>
<protein>
    <recommendedName>
        <fullName evidence="2">histidine kinase</fullName>
        <ecNumber evidence="2">2.7.13.3</ecNumber>
    </recommendedName>
</protein>
<keyword evidence="5" id="KW-0547">Nucleotide-binding</keyword>
<evidence type="ECO:0000256" key="5">
    <source>
        <dbReference type="ARBA" id="ARBA00022741"/>
    </source>
</evidence>
<evidence type="ECO:0000313" key="12">
    <source>
        <dbReference type="EMBL" id="TQM72402.1"/>
    </source>
</evidence>
<organism evidence="12 13">
    <name type="scientific">Thermopolyspora flexuosa</name>
    <dbReference type="NCBI Taxonomy" id="103836"/>
    <lineage>
        <taxon>Bacteria</taxon>
        <taxon>Bacillati</taxon>
        <taxon>Actinomycetota</taxon>
        <taxon>Actinomycetes</taxon>
        <taxon>Streptosporangiales</taxon>
        <taxon>Streptosporangiaceae</taxon>
        <taxon>Thermopolyspora</taxon>
    </lineage>
</organism>
<feature type="transmembrane region" description="Helical" evidence="9">
    <location>
        <begin position="146"/>
        <end position="169"/>
    </location>
</feature>
<evidence type="ECO:0000256" key="1">
    <source>
        <dbReference type="ARBA" id="ARBA00000085"/>
    </source>
</evidence>
<dbReference type="GO" id="GO:0016020">
    <property type="term" value="C:membrane"/>
    <property type="evidence" value="ECO:0007669"/>
    <property type="project" value="InterPro"/>
</dbReference>
<evidence type="ECO:0000259" key="11">
    <source>
        <dbReference type="Pfam" id="PF13796"/>
    </source>
</evidence>
<reference evidence="12 13" key="1">
    <citation type="submission" date="2019-06" db="EMBL/GenBank/DDBJ databases">
        <title>Sequencing the genomes of 1000 actinobacteria strains.</title>
        <authorList>
            <person name="Klenk H.-P."/>
        </authorList>
    </citation>
    <scope>NUCLEOTIDE SEQUENCE [LARGE SCALE GENOMIC DNA]</scope>
    <source>
        <strain evidence="12 13">DSM 43186</strain>
    </source>
</reference>
<keyword evidence="7" id="KW-0067">ATP-binding</keyword>
<feature type="transmembrane region" description="Helical" evidence="9">
    <location>
        <begin position="25"/>
        <end position="50"/>
    </location>
</feature>
<comment type="caution">
    <text evidence="12">The sequence shown here is derived from an EMBL/GenBank/DDBJ whole genome shotgun (WGS) entry which is preliminary data.</text>
</comment>
<accession>A0A543IP95</accession>
<evidence type="ECO:0000256" key="9">
    <source>
        <dbReference type="SAM" id="Phobius"/>
    </source>
</evidence>
<dbReference type="Pfam" id="PF07730">
    <property type="entry name" value="HisKA_3"/>
    <property type="match status" value="1"/>
</dbReference>